<keyword evidence="14" id="KW-1015">Disulfide bond</keyword>
<feature type="disulfide bond" evidence="14">
    <location>
        <begin position="770"/>
        <end position="826"/>
    </location>
</feature>
<reference evidence="17 18" key="1">
    <citation type="submission" date="2020-10" db="EMBL/GenBank/DDBJ databases">
        <title>Plant Genome Project.</title>
        <authorList>
            <person name="Zhang R.-G."/>
        </authorList>
    </citation>
    <scope>NUCLEOTIDE SEQUENCE [LARGE SCALE GENOMIC DNA]</scope>
    <source>
        <strain evidence="17">FAFU-HL-1</strain>
        <tissue evidence="17">Leaf</tissue>
    </source>
</reference>
<dbReference type="FunFam" id="3.40.190.10:FF:000054">
    <property type="entry name" value="Glutamate receptor"/>
    <property type="match status" value="1"/>
</dbReference>
<evidence type="ECO:0000259" key="16">
    <source>
        <dbReference type="SMART" id="SM00079"/>
    </source>
</evidence>
<dbReference type="EMBL" id="JADGMS010000011">
    <property type="protein sequence ID" value="KAF9672418.1"/>
    <property type="molecule type" value="Genomic_DNA"/>
</dbReference>
<comment type="function">
    <text evidence="13">Glutamate-gated receptor that probably acts as non-selective cation channel.</text>
</comment>
<dbReference type="Pfam" id="PF00060">
    <property type="entry name" value="Lig_chan"/>
    <property type="match status" value="1"/>
</dbReference>
<dbReference type="GO" id="GO:0016020">
    <property type="term" value="C:membrane"/>
    <property type="evidence" value="ECO:0007669"/>
    <property type="project" value="UniProtKB-SubCell"/>
</dbReference>
<evidence type="ECO:0000256" key="15">
    <source>
        <dbReference type="SAM" id="Phobius"/>
    </source>
</evidence>
<evidence type="ECO:0000256" key="9">
    <source>
        <dbReference type="ARBA" id="ARBA00023170"/>
    </source>
</evidence>
<comment type="subcellular location">
    <subcellularLocation>
        <location evidence="1">Membrane</location>
        <topology evidence="1">Multi-pass membrane protein</topology>
    </subcellularLocation>
</comment>
<feature type="transmembrane region" description="Helical" evidence="15">
    <location>
        <begin position="607"/>
        <end position="625"/>
    </location>
</feature>
<keyword evidence="18" id="KW-1185">Reference proteome</keyword>
<keyword evidence="11 13" id="KW-1071">Ligand-gated ion channel</keyword>
<evidence type="ECO:0000313" key="18">
    <source>
        <dbReference type="Proteomes" id="UP000657918"/>
    </source>
</evidence>
<feature type="transmembrane region" description="Helical" evidence="15">
    <location>
        <begin position="667"/>
        <end position="686"/>
    </location>
</feature>
<keyword evidence="4 15" id="KW-0812">Transmembrane</keyword>
<dbReference type="InterPro" id="IPR017103">
    <property type="entry name" value="Iontropic_Glu_rcpt_pln"/>
</dbReference>
<dbReference type="OrthoDB" id="5984008at2759"/>
<organism evidence="17 18">
    <name type="scientific">Salix dunnii</name>
    <dbReference type="NCBI Taxonomy" id="1413687"/>
    <lineage>
        <taxon>Eukaryota</taxon>
        <taxon>Viridiplantae</taxon>
        <taxon>Streptophyta</taxon>
        <taxon>Embryophyta</taxon>
        <taxon>Tracheophyta</taxon>
        <taxon>Spermatophyta</taxon>
        <taxon>Magnoliopsida</taxon>
        <taxon>eudicotyledons</taxon>
        <taxon>Gunneridae</taxon>
        <taxon>Pentapetalae</taxon>
        <taxon>rosids</taxon>
        <taxon>fabids</taxon>
        <taxon>Malpighiales</taxon>
        <taxon>Salicaceae</taxon>
        <taxon>Saliceae</taxon>
        <taxon>Salix</taxon>
    </lineage>
</organism>
<evidence type="ECO:0000256" key="1">
    <source>
        <dbReference type="ARBA" id="ARBA00004141"/>
    </source>
</evidence>
<evidence type="ECO:0000313" key="17">
    <source>
        <dbReference type="EMBL" id="KAF9672418.1"/>
    </source>
</evidence>
<protein>
    <recommendedName>
        <fullName evidence="13">Glutamate receptor</fullName>
    </recommendedName>
</protein>
<sequence length="935" mass="105537">MKRTKLLAKVNSHLTCPLISVNEVLKPCFLFSVFITFLLILSNGVEAAASTNKVTNIGAIIDGNSRTGKEEKTAMEIAVQNFNSISRNHKLSLHFKNPQADPLQAAYAAQELIKEKKVEVIIGLDKWEEASLVANIGNQSQVPILSFAAPARTRILTSLRWPFLIRMASDGSEQMRCIAALVHSYNWRRVVVVYEDDVFGRESGNLALLTEALQEVGSEIDYRMVLPQFSFLTNPKDVVQDELIKLQKRTESRVFIVLQSSLPMLTNLFGEAKKAGLVGNDSVWIVANSIASFLDSLDNSVISSMEGTLGIKTYYSSDSSYKKFEALFRNFFKSEHVGEDYFQPGIQALRAYDSIGVITQAIEKLGSNTTSPKMILNSILQSDFTGLSGRIRFKDGMLSDSPTLRIVNVVGEKYKELDFWLPNCGFSDTLYVEEDKGRCRISDGGETSGGLAGPVIWPGDLTGRDPKGWAMPSVEKPMKIVVPKRTSYDKFVTFRTGEERPVGFCIDLFDKVVMRLNYSIPPVFVGFDGLYDDLVEGVHNKCHLFDFMPLVHRKTYDAAIGDITILSERAELVEFTQPYAESGLSMIVPLKTEDTTWLFLKPFGLDMWLVSGVLLIYTMLIIWFLEHQTNPEFRGPWKYQFGTALWFTFSSLFFAQSERLHSNFTRVVVVGWLCVVFILTSSYTASLTSKLTVQRMEPNFSEFQKLKNDKLNVGCDNDSFIRNYLEDVLGFENDKIKLFNLENDDKFEKNNIAAAFVELPYGRLYLDRYCKSYTSTRSTYRFGGFGFAFQKGSPIAADFSREILRLSEDGNITELEKKWFVPLPGCSSVSATKNNAESLSLRSFKGIYIVSAAISAICFLLSLIRWLRNSRPHQEAYGDLLSLDGKSGFRPTEKFYYGEKTRVLRRASTFSQALDKDERGSTKWEYTSNSDNFLE</sequence>
<dbReference type="Gene3D" id="1.10.287.70">
    <property type="match status" value="1"/>
</dbReference>
<keyword evidence="12 13" id="KW-0407">Ion channel</keyword>
<dbReference type="InterPro" id="IPR019594">
    <property type="entry name" value="Glu/Gly-bd"/>
</dbReference>
<dbReference type="SMART" id="SM00079">
    <property type="entry name" value="PBPe"/>
    <property type="match status" value="1"/>
</dbReference>
<evidence type="ECO:0000256" key="7">
    <source>
        <dbReference type="ARBA" id="ARBA00023065"/>
    </source>
</evidence>
<gene>
    <name evidence="17" type="ORF">SADUNF_Sadunf11G0039600</name>
</gene>
<dbReference type="Proteomes" id="UP000657918">
    <property type="component" value="Chromosome 11"/>
</dbReference>
<dbReference type="InterPro" id="IPR044440">
    <property type="entry name" value="GABAb_receptor_plant_PBP1"/>
</dbReference>
<keyword evidence="7 13" id="KW-0406">Ion transport</keyword>
<evidence type="ECO:0000256" key="3">
    <source>
        <dbReference type="ARBA" id="ARBA00022448"/>
    </source>
</evidence>
<evidence type="ECO:0000256" key="4">
    <source>
        <dbReference type="ARBA" id="ARBA00022692"/>
    </source>
</evidence>
<keyword evidence="5" id="KW-0732">Signal</keyword>
<keyword evidence="8 13" id="KW-0472">Membrane</keyword>
<dbReference type="InterPro" id="IPR028082">
    <property type="entry name" value="Peripla_BP_I"/>
</dbReference>
<dbReference type="AlphaFoldDB" id="A0A835JLE9"/>
<dbReference type="CDD" id="cd19990">
    <property type="entry name" value="PBP1_GABAb_receptor_plant"/>
    <property type="match status" value="1"/>
</dbReference>
<keyword evidence="10" id="KW-0325">Glycoprotein</keyword>
<accession>A0A835JLE9</accession>
<dbReference type="PIRSF" id="PIRSF037090">
    <property type="entry name" value="Iontro_Glu-like_rcpt_pln"/>
    <property type="match status" value="1"/>
</dbReference>
<comment type="similarity">
    <text evidence="2 13">Belongs to the glutamate-gated ion channel (TC 1.A.10.1) family.</text>
</comment>
<dbReference type="CDD" id="cd13686">
    <property type="entry name" value="GluR_Plant"/>
    <property type="match status" value="1"/>
</dbReference>
<evidence type="ECO:0000256" key="11">
    <source>
        <dbReference type="ARBA" id="ARBA00023286"/>
    </source>
</evidence>
<evidence type="ECO:0000256" key="12">
    <source>
        <dbReference type="ARBA" id="ARBA00023303"/>
    </source>
</evidence>
<dbReference type="PANTHER" id="PTHR18966">
    <property type="entry name" value="IONOTROPIC GLUTAMATE RECEPTOR"/>
    <property type="match status" value="1"/>
</dbReference>
<dbReference type="Gene3D" id="3.40.50.2300">
    <property type="match status" value="2"/>
</dbReference>
<dbReference type="InterPro" id="IPR015683">
    <property type="entry name" value="Ionotropic_Glu_rcpt"/>
</dbReference>
<keyword evidence="6 15" id="KW-1133">Transmembrane helix</keyword>
<name>A0A835JLE9_9ROSI</name>
<dbReference type="InterPro" id="IPR001828">
    <property type="entry name" value="ANF_lig-bd_rcpt"/>
</dbReference>
<keyword evidence="9 13" id="KW-0675">Receptor</keyword>
<keyword evidence="3 13" id="KW-0813">Transport</keyword>
<dbReference type="SUPFAM" id="SSF53850">
    <property type="entry name" value="Periplasmic binding protein-like II"/>
    <property type="match status" value="1"/>
</dbReference>
<proteinExistence type="inferred from homology"/>
<evidence type="ECO:0000256" key="14">
    <source>
        <dbReference type="PIRSR" id="PIRSR037090-50"/>
    </source>
</evidence>
<evidence type="ECO:0000256" key="5">
    <source>
        <dbReference type="ARBA" id="ARBA00022729"/>
    </source>
</evidence>
<dbReference type="FunFam" id="3.40.50.2300:FF:000188">
    <property type="entry name" value="Glutamate receptor"/>
    <property type="match status" value="1"/>
</dbReference>
<dbReference type="FunFam" id="1.10.287.70:FF:000172">
    <property type="entry name" value="Glutamate receptor"/>
    <property type="match status" value="1"/>
</dbReference>
<dbReference type="Pfam" id="PF01094">
    <property type="entry name" value="ANF_receptor"/>
    <property type="match status" value="1"/>
</dbReference>
<dbReference type="SUPFAM" id="SSF53822">
    <property type="entry name" value="Periplasmic binding protein-like I"/>
    <property type="match status" value="1"/>
</dbReference>
<feature type="domain" description="Ionotropic glutamate receptor C-terminal" evidence="16">
    <location>
        <begin position="479"/>
        <end position="822"/>
    </location>
</feature>
<dbReference type="InterPro" id="IPR001320">
    <property type="entry name" value="Iontro_rcpt_C"/>
</dbReference>
<evidence type="ECO:0000256" key="10">
    <source>
        <dbReference type="ARBA" id="ARBA00023180"/>
    </source>
</evidence>
<comment type="caution">
    <text evidence="17">The sequence shown here is derived from an EMBL/GenBank/DDBJ whole genome shotgun (WGS) entry which is preliminary data.</text>
</comment>
<evidence type="ECO:0000256" key="2">
    <source>
        <dbReference type="ARBA" id="ARBA00008685"/>
    </source>
</evidence>
<evidence type="ECO:0000256" key="8">
    <source>
        <dbReference type="ARBA" id="ARBA00023136"/>
    </source>
</evidence>
<dbReference type="Gene3D" id="3.40.190.10">
    <property type="entry name" value="Periplasmic binding protein-like II"/>
    <property type="match status" value="3"/>
</dbReference>
<dbReference type="Pfam" id="PF10613">
    <property type="entry name" value="Lig_chan-Glu_bd"/>
    <property type="match status" value="1"/>
</dbReference>
<feature type="transmembrane region" description="Helical" evidence="15">
    <location>
        <begin position="847"/>
        <end position="867"/>
    </location>
</feature>
<evidence type="ECO:0000256" key="13">
    <source>
        <dbReference type="PIRNR" id="PIRNR037090"/>
    </source>
</evidence>
<dbReference type="GO" id="GO:0015276">
    <property type="term" value="F:ligand-gated monoatomic ion channel activity"/>
    <property type="evidence" value="ECO:0007669"/>
    <property type="project" value="InterPro"/>
</dbReference>
<evidence type="ECO:0000256" key="6">
    <source>
        <dbReference type="ARBA" id="ARBA00022989"/>
    </source>
</evidence>